<keyword evidence="1" id="KW-0812">Transmembrane</keyword>
<name>A0A381VYQ1_9ZZZZ</name>
<feature type="non-terminal residue" evidence="2">
    <location>
        <position position="121"/>
    </location>
</feature>
<sequence length="121" mass="13903">MLSITIYKIIPRIFFKTGIGCLLFFGAILFLSCENFTWQQKITVGFIYNDINGELEDEKKAAIEFVKQNNNLRLKTFTFGQLGKTKEILNGIDVLWFHRVDTAHAPNIITEPQVLSSLKDF</sequence>
<keyword evidence="1" id="KW-0472">Membrane</keyword>
<gene>
    <name evidence="2" type="ORF">METZ01_LOCUS97611</name>
</gene>
<evidence type="ECO:0000256" key="1">
    <source>
        <dbReference type="SAM" id="Phobius"/>
    </source>
</evidence>
<accession>A0A381VYQ1</accession>
<reference evidence="2" key="1">
    <citation type="submission" date="2018-05" db="EMBL/GenBank/DDBJ databases">
        <authorList>
            <person name="Lanie J.A."/>
            <person name="Ng W.-L."/>
            <person name="Kazmierczak K.M."/>
            <person name="Andrzejewski T.M."/>
            <person name="Davidsen T.M."/>
            <person name="Wayne K.J."/>
            <person name="Tettelin H."/>
            <person name="Glass J.I."/>
            <person name="Rusch D."/>
            <person name="Podicherti R."/>
            <person name="Tsui H.-C.T."/>
            <person name="Winkler M.E."/>
        </authorList>
    </citation>
    <scope>NUCLEOTIDE SEQUENCE</scope>
</reference>
<feature type="transmembrane region" description="Helical" evidence="1">
    <location>
        <begin position="12"/>
        <end position="31"/>
    </location>
</feature>
<dbReference type="EMBL" id="UINC01010026">
    <property type="protein sequence ID" value="SVA44757.1"/>
    <property type="molecule type" value="Genomic_DNA"/>
</dbReference>
<proteinExistence type="predicted"/>
<evidence type="ECO:0000313" key="2">
    <source>
        <dbReference type="EMBL" id="SVA44757.1"/>
    </source>
</evidence>
<protein>
    <submittedName>
        <fullName evidence="2">Uncharacterized protein</fullName>
    </submittedName>
</protein>
<keyword evidence="1" id="KW-1133">Transmembrane helix</keyword>
<dbReference type="AlphaFoldDB" id="A0A381VYQ1"/>
<organism evidence="2">
    <name type="scientific">marine metagenome</name>
    <dbReference type="NCBI Taxonomy" id="408172"/>
    <lineage>
        <taxon>unclassified sequences</taxon>
        <taxon>metagenomes</taxon>
        <taxon>ecological metagenomes</taxon>
    </lineage>
</organism>